<feature type="compositionally biased region" description="Acidic residues" evidence="1">
    <location>
        <begin position="146"/>
        <end position="157"/>
    </location>
</feature>
<dbReference type="EMBL" id="MBDO02000035">
    <property type="protein sequence ID" value="RLN66533.1"/>
    <property type="molecule type" value="Genomic_DNA"/>
</dbReference>
<evidence type="ECO:0000313" key="3">
    <source>
        <dbReference type="EMBL" id="RLN66533.1"/>
    </source>
</evidence>
<comment type="caution">
    <text evidence="3">The sequence shown here is derived from an EMBL/GenBank/DDBJ whole genome shotgun (WGS) entry which is preliminary data.</text>
</comment>
<accession>A0A3F2RY54</accession>
<name>A0A3F2RY54_9STRA</name>
<dbReference type="AlphaFoldDB" id="A0A3F2RY54"/>
<evidence type="ECO:0000256" key="1">
    <source>
        <dbReference type="SAM" id="MobiDB-lite"/>
    </source>
</evidence>
<dbReference type="EMBL" id="MBAD02000742">
    <property type="protein sequence ID" value="RLN63372.1"/>
    <property type="molecule type" value="Genomic_DNA"/>
</dbReference>
<dbReference type="OrthoDB" id="67500at2759"/>
<feature type="region of interest" description="Disordered" evidence="1">
    <location>
        <begin position="134"/>
        <end position="188"/>
    </location>
</feature>
<evidence type="ECO:0000313" key="5">
    <source>
        <dbReference type="Proteomes" id="UP000284657"/>
    </source>
</evidence>
<dbReference type="InterPro" id="IPR011993">
    <property type="entry name" value="PH-like_dom_sf"/>
</dbReference>
<dbReference type="Proteomes" id="UP000277300">
    <property type="component" value="Unassembled WGS sequence"/>
</dbReference>
<protein>
    <submittedName>
        <fullName evidence="3">Uncharacterized protein</fullName>
    </submittedName>
</protein>
<evidence type="ECO:0000313" key="2">
    <source>
        <dbReference type="EMBL" id="RLN63372.1"/>
    </source>
</evidence>
<evidence type="ECO:0000313" key="4">
    <source>
        <dbReference type="Proteomes" id="UP000277300"/>
    </source>
</evidence>
<gene>
    <name evidence="2" type="ORF">BBJ29_002107</name>
    <name evidence="3" type="ORF">BBP00_00002169</name>
</gene>
<organism evidence="3 4">
    <name type="scientific">Phytophthora kernoviae</name>
    <dbReference type="NCBI Taxonomy" id="325452"/>
    <lineage>
        <taxon>Eukaryota</taxon>
        <taxon>Sar</taxon>
        <taxon>Stramenopiles</taxon>
        <taxon>Oomycota</taxon>
        <taxon>Peronosporomycetes</taxon>
        <taxon>Peronosporales</taxon>
        <taxon>Peronosporaceae</taxon>
        <taxon>Phytophthora</taxon>
    </lineage>
</organism>
<sequence>MQPWTGDRRRERSSSVVLLKGKLSAIVRRGSIFQAEPEEGRGSNSSHSYSKEEGEEADESDGRHSSSSSTVSAMTMWDPSASRNAQRFQFYPTRSLVAAALARPLGEDEVVRRVSLEAKINSFETMHMNFAPMEVSDKQEDKKEEEMDNNEIETLEEEERRAALEDDEDEESADDEESEGFEDDEEYQELETIEGARWKIVELAFRFGGKHRAYLVQAINMFFPLLKYGRRGGGHATRLHCNLCGTLQWQHKRGGLSEAVDLAGVLQVLEGRQTAVFLKYPSSSTLEECSFSVVFLGRTLDLETQSPSHRDWLVSALRTLVSYARRQRRIEQQAIAERTILPLDDDVPLVTSRARASSSRTAHAHRRREDSTKMAALSPNYKIRTVY</sequence>
<feature type="region of interest" description="Disordered" evidence="1">
    <location>
        <begin position="30"/>
        <end position="78"/>
    </location>
</feature>
<proteinExistence type="predicted"/>
<feature type="compositionally biased region" description="Acidic residues" evidence="1">
    <location>
        <begin position="165"/>
        <end position="188"/>
    </location>
</feature>
<dbReference type="Gene3D" id="2.30.29.30">
    <property type="entry name" value="Pleckstrin-homology domain (PH domain)/Phosphotyrosine-binding domain (PTB)"/>
    <property type="match status" value="1"/>
</dbReference>
<dbReference type="Proteomes" id="UP000284657">
    <property type="component" value="Unassembled WGS sequence"/>
</dbReference>
<feature type="compositionally biased region" description="Basic and acidic residues" evidence="1">
    <location>
        <begin position="135"/>
        <end position="145"/>
    </location>
</feature>
<reference evidence="4 5" key="1">
    <citation type="submission" date="2018-07" db="EMBL/GenBank/DDBJ databases">
        <title>Genome sequencing of oomycete isolates from Chile give support for New Zealand origin for Phytophthora kernoviae and make available the first Nothophytophthora sp. genome.</title>
        <authorList>
            <person name="Studholme D.J."/>
            <person name="Sanfuentes E."/>
            <person name="Panda P."/>
            <person name="Hill R."/>
            <person name="Sambles C."/>
            <person name="Grant M."/>
            <person name="Williams N.M."/>
            <person name="Mcdougal R.L."/>
        </authorList>
    </citation>
    <scope>NUCLEOTIDE SEQUENCE [LARGE SCALE GENOMIC DNA]</scope>
    <source>
        <strain evidence="3">Chile6</strain>
        <strain evidence="2">Chile7</strain>
    </source>
</reference>